<comment type="similarity">
    <text evidence="1">Belongs to the carbohydrate kinase PfkB family.</text>
</comment>
<dbReference type="InterPro" id="IPR011611">
    <property type="entry name" value="PfkB_dom"/>
</dbReference>
<proteinExistence type="inferred from homology"/>
<dbReference type="PANTHER" id="PTHR43085">
    <property type="entry name" value="HEXOKINASE FAMILY MEMBER"/>
    <property type="match status" value="1"/>
</dbReference>
<feature type="domain" description="Carbohydrate kinase PfkB" evidence="6">
    <location>
        <begin position="2"/>
        <end position="84"/>
    </location>
</feature>
<keyword evidence="3" id="KW-0547">Nucleotide-binding</keyword>
<feature type="non-terminal residue" evidence="7">
    <location>
        <position position="1"/>
    </location>
</feature>
<dbReference type="AlphaFoldDB" id="A0A9D1YR41"/>
<reference evidence="7" key="1">
    <citation type="journal article" date="2021" name="PeerJ">
        <title>Extensive microbial diversity within the chicken gut microbiome revealed by metagenomics and culture.</title>
        <authorList>
            <person name="Gilroy R."/>
            <person name="Ravi A."/>
            <person name="Getino M."/>
            <person name="Pursley I."/>
            <person name="Horton D.L."/>
            <person name="Alikhan N.F."/>
            <person name="Baker D."/>
            <person name="Gharbi K."/>
            <person name="Hall N."/>
            <person name="Watson M."/>
            <person name="Adriaenssens E.M."/>
            <person name="Foster-Nyarko E."/>
            <person name="Jarju S."/>
            <person name="Secka A."/>
            <person name="Antonio M."/>
            <person name="Oren A."/>
            <person name="Chaudhuri R.R."/>
            <person name="La Ragione R."/>
            <person name="Hildebrand F."/>
            <person name="Pallen M.J."/>
        </authorList>
    </citation>
    <scope>NUCLEOTIDE SEQUENCE</scope>
    <source>
        <strain evidence="7">ChiSxjej3B15-24422</strain>
    </source>
</reference>
<dbReference type="EMBL" id="DXDD01000039">
    <property type="protein sequence ID" value="HIY59642.1"/>
    <property type="molecule type" value="Genomic_DNA"/>
</dbReference>
<dbReference type="Pfam" id="PF00294">
    <property type="entry name" value="PfkB"/>
    <property type="match status" value="1"/>
</dbReference>
<gene>
    <name evidence="7" type="ORF">H9831_03010</name>
</gene>
<keyword evidence="5" id="KW-0067">ATP-binding</keyword>
<reference evidence="7" key="2">
    <citation type="submission" date="2021-04" db="EMBL/GenBank/DDBJ databases">
        <authorList>
            <person name="Gilroy R."/>
        </authorList>
    </citation>
    <scope>NUCLEOTIDE SEQUENCE</scope>
    <source>
        <strain evidence="7">ChiSxjej3B15-24422</strain>
    </source>
</reference>
<dbReference type="PANTHER" id="PTHR43085:SF1">
    <property type="entry name" value="PSEUDOURIDINE KINASE-RELATED"/>
    <property type="match status" value="1"/>
</dbReference>
<evidence type="ECO:0000259" key="6">
    <source>
        <dbReference type="Pfam" id="PF00294"/>
    </source>
</evidence>
<name>A0A9D1YR41_9FIRM</name>
<evidence type="ECO:0000256" key="5">
    <source>
        <dbReference type="ARBA" id="ARBA00022840"/>
    </source>
</evidence>
<accession>A0A9D1YR41</accession>
<dbReference type="InterPro" id="IPR029056">
    <property type="entry name" value="Ribokinase-like"/>
</dbReference>
<sequence>LLSMGRDGSRAYYKDLRIEKAPFLQKGTIETTGAGDTFGGCCLHFVLKYGLNGLNEERLTEMLTFANAAASIITTRKGALRVMPEAEEVERFLSGAGF</sequence>
<dbReference type="InterPro" id="IPR050306">
    <property type="entry name" value="PfkB_Carbo_kinase"/>
</dbReference>
<dbReference type="SUPFAM" id="SSF53613">
    <property type="entry name" value="Ribokinase-like"/>
    <property type="match status" value="1"/>
</dbReference>
<evidence type="ECO:0000256" key="4">
    <source>
        <dbReference type="ARBA" id="ARBA00022777"/>
    </source>
</evidence>
<dbReference type="Gene3D" id="3.40.1190.20">
    <property type="match status" value="1"/>
</dbReference>
<evidence type="ECO:0000256" key="1">
    <source>
        <dbReference type="ARBA" id="ARBA00010688"/>
    </source>
</evidence>
<evidence type="ECO:0000256" key="2">
    <source>
        <dbReference type="ARBA" id="ARBA00022679"/>
    </source>
</evidence>
<dbReference type="GO" id="GO:0016301">
    <property type="term" value="F:kinase activity"/>
    <property type="evidence" value="ECO:0007669"/>
    <property type="project" value="UniProtKB-KW"/>
</dbReference>
<organism evidence="7 8">
    <name type="scientific">Candidatus Eisenbergiella pullistercoris</name>
    <dbReference type="NCBI Taxonomy" id="2838555"/>
    <lineage>
        <taxon>Bacteria</taxon>
        <taxon>Bacillati</taxon>
        <taxon>Bacillota</taxon>
        <taxon>Clostridia</taxon>
        <taxon>Lachnospirales</taxon>
        <taxon>Lachnospiraceae</taxon>
        <taxon>Eisenbergiella</taxon>
    </lineage>
</organism>
<keyword evidence="2" id="KW-0808">Transferase</keyword>
<evidence type="ECO:0000313" key="7">
    <source>
        <dbReference type="EMBL" id="HIY59642.1"/>
    </source>
</evidence>
<dbReference type="GO" id="GO:0005524">
    <property type="term" value="F:ATP binding"/>
    <property type="evidence" value="ECO:0007669"/>
    <property type="project" value="UniProtKB-KW"/>
</dbReference>
<keyword evidence="4 7" id="KW-0418">Kinase</keyword>
<protein>
    <submittedName>
        <fullName evidence="7">Carbohydrate kinase</fullName>
    </submittedName>
</protein>
<dbReference type="Proteomes" id="UP000824007">
    <property type="component" value="Unassembled WGS sequence"/>
</dbReference>
<evidence type="ECO:0000313" key="8">
    <source>
        <dbReference type="Proteomes" id="UP000824007"/>
    </source>
</evidence>
<evidence type="ECO:0000256" key="3">
    <source>
        <dbReference type="ARBA" id="ARBA00022741"/>
    </source>
</evidence>
<comment type="caution">
    <text evidence="7">The sequence shown here is derived from an EMBL/GenBank/DDBJ whole genome shotgun (WGS) entry which is preliminary data.</text>
</comment>